<keyword evidence="6" id="KW-0472">Membrane</keyword>
<proteinExistence type="inferred from homology"/>
<dbReference type="GO" id="GO:0042262">
    <property type="term" value="P:DNA protection"/>
    <property type="evidence" value="ECO:0007669"/>
    <property type="project" value="TreeGrafter"/>
</dbReference>
<dbReference type="InterPro" id="IPR015797">
    <property type="entry name" value="NUDIX_hydrolase-like_dom_sf"/>
</dbReference>
<dbReference type="Pfam" id="PF13679">
    <property type="entry name" value="Methyltransf_32"/>
    <property type="match status" value="1"/>
</dbReference>
<dbReference type="GO" id="GO:0008413">
    <property type="term" value="F:8-oxo-7,8-dihydroguanosine triphosphate pyrophosphatase activity"/>
    <property type="evidence" value="ECO:0007669"/>
    <property type="project" value="TreeGrafter"/>
</dbReference>
<evidence type="ECO:0000256" key="3">
    <source>
        <dbReference type="ARBA" id="ARBA00022723"/>
    </source>
</evidence>
<comment type="similarity">
    <text evidence="2">Belongs to the Nudix hydrolase family.</text>
</comment>
<dbReference type="SUPFAM" id="SSF53335">
    <property type="entry name" value="S-adenosyl-L-methionine-dependent methyltransferases"/>
    <property type="match status" value="1"/>
</dbReference>
<dbReference type="GO" id="GO:0046872">
    <property type="term" value="F:metal ion binding"/>
    <property type="evidence" value="ECO:0007669"/>
    <property type="project" value="UniProtKB-KW"/>
</dbReference>
<feature type="transmembrane region" description="Helical" evidence="6">
    <location>
        <begin position="472"/>
        <end position="495"/>
    </location>
</feature>
<keyword evidence="6" id="KW-0812">Transmembrane</keyword>
<sequence>MKAATAHDSLDSFFQVVPEPSPAISHYTLILLIQPSTDKILLGKKLCGFGEGKFNGFGGKPNPNESMRDCALRETEEECGVIVPPEFLLSGGTLTFTGLAPKQMIVHLYRVNLDNFPFKVVPSDEMDPTWFPITSIPFSLMFDDDKFWLPKLLSKAWSADCALEGNFHFDGDFVSNYILTHNDNLEKKLFHELHRGGGRLSLKEYNEALHFALMTQRRFKKSKVERIIDVCGGHGALLHWLMIRFPNCKSGVVIDPAKCDSGRTKVQNIFTPLLQKKSQTVKYVNEKLEDALLKEIDASPSPSTTLVVACHACQYLTTRIIEACEARKVAYISVMPCCQKDETGGFRALGQKLFKSGKVEAGVVSDMMTAGKLSHFYHVKVTLIDEKITPLNRVITGEWADTNSADTTNPKDEQRLQRAYKKAHQNTNPKSKIRRIKQNSFYAATSFALLAILSQPSFFFSLPKQLPAPRLATSNTILTTLFGSIIGFAAGKLYYGGAPKEK</sequence>
<dbReference type="InterPro" id="IPR025714">
    <property type="entry name" value="Methyltranfer_dom"/>
</dbReference>
<comment type="cofactor">
    <cofactor evidence="1">
        <name>Mg(2+)</name>
        <dbReference type="ChEBI" id="CHEBI:18420"/>
    </cofactor>
</comment>
<keyword evidence="9" id="KW-1185">Reference proteome</keyword>
<dbReference type="InterPro" id="IPR000086">
    <property type="entry name" value="NUDIX_hydrolase_dom"/>
</dbReference>
<evidence type="ECO:0000256" key="5">
    <source>
        <dbReference type="ARBA" id="ARBA00022842"/>
    </source>
</evidence>
<accession>A0A9W7FKG0</accession>
<keyword evidence="4" id="KW-0378">Hydrolase</keyword>
<dbReference type="SUPFAM" id="SSF55811">
    <property type="entry name" value="Nudix"/>
    <property type="match status" value="1"/>
</dbReference>
<dbReference type="Pfam" id="PF00293">
    <property type="entry name" value="NUDIX"/>
    <property type="match status" value="1"/>
</dbReference>
<dbReference type="PANTHER" id="PTHR43758">
    <property type="entry name" value="7,8-DIHYDRO-8-OXOGUANINE TRIPHOSPHATASE"/>
    <property type="match status" value="1"/>
</dbReference>
<protein>
    <recommendedName>
        <fullName evidence="7">Nudix hydrolase domain-containing protein</fullName>
    </recommendedName>
</protein>
<dbReference type="InterPro" id="IPR020084">
    <property type="entry name" value="NUDIX_hydrolase_CS"/>
</dbReference>
<name>A0A9W7FKG0_9STRA</name>
<evidence type="ECO:0000313" key="9">
    <source>
        <dbReference type="Proteomes" id="UP001165160"/>
    </source>
</evidence>
<feature type="transmembrane region" description="Helical" evidence="6">
    <location>
        <begin position="440"/>
        <end position="460"/>
    </location>
</feature>
<dbReference type="EMBL" id="BRXX01000492">
    <property type="protein sequence ID" value="GMI14197.1"/>
    <property type="molecule type" value="Genomic_DNA"/>
</dbReference>
<evidence type="ECO:0000256" key="6">
    <source>
        <dbReference type="SAM" id="Phobius"/>
    </source>
</evidence>
<dbReference type="AlphaFoldDB" id="A0A9W7FKG0"/>
<dbReference type="CDD" id="cd03427">
    <property type="entry name" value="NUDIX_MTH1_Nudt1"/>
    <property type="match status" value="1"/>
</dbReference>
<dbReference type="PANTHER" id="PTHR43758:SF2">
    <property type="entry name" value="OXIDIZED PURINE NUCLEOSIDE TRIPHOSPHATE HYDROLASE"/>
    <property type="match status" value="1"/>
</dbReference>
<dbReference type="GO" id="GO:0005737">
    <property type="term" value="C:cytoplasm"/>
    <property type="evidence" value="ECO:0007669"/>
    <property type="project" value="TreeGrafter"/>
</dbReference>
<evidence type="ECO:0000256" key="4">
    <source>
        <dbReference type="ARBA" id="ARBA00022801"/>
    </source>
</evidence>
<dbReference type="PROSITE" id="PS51462">
    <property type="entry name" value="NUDIX"/>
    <property type="match status" value="1"/>
</dbReference>
<keyword evidence="6" id="KW-1133">Transmembrane helix</keyword>
<keyword evidence="3" id="KW-0479">Metal-binding</keyword>
<dbReference type="Gene3D" id="3.90.79.10">
    <property type="entry name" value="Nucleoside Triphosphate Pyrophosphohydrolase"/>
    <property type="match status" value="1"/>
</dbReference>
<evidence type="ECO:0000313" key="8">
    <source>
        <dbReference type="EMBL" id="GMI14197.1"/>
    </source>
</evidence>
<dbReference type="Proteomes" id="UP001165160">
    <property type="component" value="Unassembled WGS sequence"/>
</dbReference>
<evidence type="ECO:0000259" key="7">
    <source>
        <dbReference type="PROSITE" id="PS51462"/>
    </source>
</evidence>
<dbReference type="PROSITE" id="PS00893">
    <property type="entry name" value="NUDIX_BOX"/>
    <property type="match status" value="1"/>
</dbReference>
<feature type="domain" description="Nudix hydrolase" evidence="7">
    <location>
        <begin position="23"/>
        <end position="155"/>
    </location>
</feature>
<reference evidence="9" key="1">
    <citation type="journal article" date="2023" name="Commun. Biol.">
        <title>Genome analysis of Parmales, the sister group of diatoms, reveals the evolutionary specialization of diatoms from phago-mixotrophs to photoautotrophs.</title>
        <authorList>
            <person name="Ban H."/>
            <person name="Sato S."/>
            <person name="Yoshikawa S."/>
            <person name="Yamada K."/>
            <person name="Nakamura Y."/>
            <person name="Ichinomiya M."/>
            <person name="Sato N."/>
            <person name="Blanc-Mathieu R."/>
            <person name="Endo H."/>
            <person name="Kuwata A."/>
            <person name="Ogata H."/>
        </authorList>
    </citation>
    <scope>NUCLEOTIDE SEQUENCE [LARGE SCALE GENOMIC DNA]</scope>
    <source>
        <strain evidence="9">NIES 3699</strain>
    </source>
</reference>
<comment type="caution">
    <text evidence="8">The sequence shown here is derived from an EMBL/GenBank/DDBJ whole genome shotgun (WGS) entry which is preliminary data.</text>
</comment>
<keyword evidence="5" id="KW-0460">Magnesium</keyword>
<gene>
    <name evidence="8" type="ORF">TrVE_jg9332</name>
</gene>
<dbReference type="InterPro" id="IPR029063">
    <property type="entry name" value="SAM-dependent_MTases_sf"/>
</dbReference>
<organism evidence="8 9">
    <name type="scientific">Triparma verrucosa</name>
    <dbReference type="NCBI Taxonomy" id="1606542"/>
    <lineage>
        <taxon>Eukaryota</taxon>
        <taxon>Sar</taxon>
        <taxon>Stramenopiles</taxon>
        <taxon>Ochrophyta</taxon>
        <taxon>Bolidophyceae</taxon>
        <taxon>Parmales</taxon>
        <taxon>Triparmaceae</taxon>
        <taxon>Triparma</taxon>
    </lineage>
</organism>
<evidence type="ECO:0000256" key="1">
    <source>
        <dbReference type="ARBA" id="ARBA00001946"/>
    </source>
</evidence>
<evidence type="ECO:0000256" key="2">
    <source>
        <dbReference type="ARBA" id="ARBA00005582"/>
    </source>
</evidence>